<protein>
    <submittedName>
        <fullName evidence="2">Uncharacterized protein</fullName>
    </submittedName>
</protein>
<sequence>MDSTSSNAPHLRIADVSNGSCVDSSLLKSLLLELGLTETAKTFDAETRRLPERMPSSVAKRGNTTESVMTHTADIFSSNGSTVHDDLSNKDELKEPPCGSSLGTTDVYEKLLKKIPEEVSRMNPLRTLLIPANGSGGDRINDHALHDLCQLALLPMRRILAGCRPVKEHAGESAPLVPLLQRFVRELKIIPVDESCSGEHVERTGFGRGASIADIFFSYVEVLWAQLHVTEEVMLADVAPRGWICGRSCIFGALTELQEKLQHLLLEAHELKLAISNVVQNDANANGARSRNDFLLGQSHSGSLNPSRSPVAGASCDGENCFVRGVCTLFCHGEPTFRKNMNEIASWVMDRCTHCAKEHTLTDPLHFASVNGMSNSSCVKGVLPEEDEAINRKEILPQSLWGQILDSVRTAAIYQPSEPNSHSSEESGASAQCNGGGLFCAQTAARIHFLGWAIGSMVELFELLHVGHSRNCGEEITMAVCDENKDPQRTHMGSVVRAIVGVWFYQCSVHLTNELRRHHVDGDVSRAAGTHAFNVPGCARTAVVRNDCSNVQFVLDALKCAALELLTAEQIPAEARFQLLLCSELWRCEPKIKSFGGTVLLGGGNRFSFDNRECGSRAPLLEALITGKAHRMSQPLRKAFVSFQNLRKALRKTRTLLDLQDSTLSLDIQLRAMENIAAHALSLSKMPDEVPPNSGETNGVAVPEGSSGVTSEQHQRECPSVGRATISQADIPLIEIVQHPENSSDDQSLLLSLERPSIFFETIAYTQLQLMRDLMVSSGAGFLQAGLMQTSLFDRDDASSAENSSDNPGSEVRNEVQVIKLTPCGSLLALLTTKGRLIVYAMRSVGREGGHYGLNRGQFSERIVMDTSLINNSNGLRYYEQLSLFVDFSPCGRFLLCCVQHFPSFVEDAAKAEHLADKNIGNVHVYSLHCREGEGPCNLAATGGETDFDGTTTSDRLYAAYKVHKAPITMARWLDPRFWNGGKTTNTHPPGPSTVPWRRSAYHLLSFLQCISSGSDNIILRWCPADGSVLQSISTFPVQDLLFSPLMQAIYTINHYGQLSMYDAWNEKNINGPTDETIEISYRGLAAPLKTVWSSASSHDDGETPLAEGITSSGDAEMPKYFYMGSRVIRFDRRNDTPGGRKEEASRSCILNSVDEKGLATGVGTENSSRLGRYILREAMHENPVETYSNGDFTFHISHDPNASDCDGEEPRRGFGCQSQIRNSAGQYANPVSLLRSQQQQRGSGSAASFKACSRATSQGYRSNGEEAIMYKTGSRLVFNEVPHALCYAAHILPCPTDSHHIAPSESYHLLSMTASGSPTWNEDRMGSGGVTSCLCGVANRSAKDQPSACKYYVDPTTPQHPVGVDTTMPVHARGDDMYDHTSSSAGSRDYEQHHRHGHVCCRDYRETKLEPTAQNGRYLCIMASAGPNRSAMRRDQLLKSAPGTYACVVFDVLYGNVVRVIPVCPTLSHTSSMWNGANSDHSNARKAPIYVLTCSVFVASKQTMQKQQHNQKSCMANSLEAQKTQHVNGDVPPSQLRRGHNDAGGHRGNISDDDEGNTSVFVAVGGLQSQVYVFDALTGALVRVINLREENRCKGTHPRAERRPPAKRSRCSYAAATDGVGVRYSLSNLSATESDISGGESDLESSSSTLSNTFSHSVEYSRSNQRHILLTELLEEHGVSVVLEAMADVLSAVPRPFASSFEWQRRGNPDILGGPANSCSACTSSVPRGSAGCDVTGGLQWLKPYPSFLEQLRLASEDFDKLGGLASCASRSVNDKEVVTVPTNSTPFEFVSLGALRQMVRNNVASGVDSRCDKPDSSPQASAPHDSSRFSCGVVNSVAFLWDEVNDGIYILSSDEYGGVFITGGCMAPEQQC</sequence>
<feature type="region of interest" description="Disordered" evidence="1">
    <location>
        <begin position="687"/>
        <end position="717"/>
    </location>
</feature>
<evidence type="ECO:0000313" key="2">
    <source>
        <dbReference type="EMBL" id="CCC94355.1"/>
    </source>
</evidence>
<feature type="compositionally biased region" description="Basic and acidic residues" evidence="1">
    <location>
        <begin position="83"/>
        <end position="95"/>
    </location>
</feature>
<proteinExistence type="predicted"/>
<gene>
    <name evidence="2" type="ORF">TCIL3000_10_11340</name>
</gene>
<dbReference type="EMBL" id="HE575323">
    <property type="protein sequence ID" value="CCC94355.1"/>
    <property type="molecule type" value="Genomic_DNA"/>
</dbReference>
<feature type="region of interest" description="Disordered" evidence="1">
    <location>
        <begin position="79"/>
        <end position="100"/>
    </location>
</feature>
<dbReference type="SUPFAM" id="SSF69322">
    <property type="entry name" value="Tricorn protease domain 2"/>
    <property type="match status" value="1"/>
</dbReference>
<feature type="region of interest" description="Disordered" evidence="1">
    <location>
        <begin position="1808"/>
        <end position="1830"/>
    </location>
</feature>
<accession>G0UY88</accession>
<reference evidence="2" key="1">
    <citation type="journal article" date="2012" name="Proc. Natl. Acad. Sci. U.S.A.">
        <title>Antigenic diversity is generated by distinct evolutionary mechanisms in African trypanosome species.</title>
        <authorList>
            <person name="Jackson A.P."/>
            <person name="Berry A."/>
            <person name="Aslett M."/>
            <person name="Allison H.C."/>
            <person name="Burton P."/>
            <person name="Vavrova-Anderson J."/>
            <person name="Brown R."/>
            <person name="Browne H."/>
            <person name="Corton N."/>
            <person name="Hauser H."/>
            <person name="Gamble J."/>
            <person name="Gilderthorp R."/>
            <person name="Marcello L."/>
            <person name="McQuillan J."/>
            <person name="Otto T.D."/>
            <person name="Quail M.A."/>
            <person name="Sanders M.J."/>
            <person name="van Tonder A."/>
            <person name="Ginger M.L."/>
            <person name="Field M.C."/>
            <person name="Barry J.D."/>
            <person name="Hertz-Fowler C."/>
            <person name="Berriman M."/>
        </authorList>
    </citation>
    <scope>NUCLEOTIDE SEQUENCE</scope>
    <source>
        <strain evidence="2">IL3000</strain>
    </source>
</reference>
<feature type="region of interest" description="Disordered" evidence="1">
    <location>
        <begin position="46"/>
        <end position="65"/>
    </location>
</feature>
<feature type="region of interest" description="Disordered" evidence="1">
    <location>
        <begin position="1523"/>
        <end position="1556"/>
    </location>
</feature>
<evidence type="ECO:0000256" key="1">
    <source>
        <dbReference type="SAM" id="MobiDB-lite"/>
    </source>
</evidence>
<name>G0UY88_TRYCI</name>
<organism evidence="2">
    <name type="scientific">Trypanosoma congolense (strain IL3000)</name>
    <dbReference type="NCBI Taxonomy" id="1068625"/>
    <lineage>
        <taxon>Eukaryota</taxon>
        <taxon>Discoba</taxon>
        <taxon>Euglenozoa</taxon>
        <taxon>Kinetoplastea</taxon>
        <taxon>Metakinetoplastina</taxon>
        <taxon>Trypanosomatida</taxon>
        <taxon>Trypanosomatidae</taxon>
        <taxon>Trypanosoma</taxon>
        <taxon>Nannomonas</taxon>
    </lineage>
</organism>
<dbReference type="VEuPathDB" id="TriTrypDB:TcIL3000_10_11340"/>